<dbReference type="Proteomes" id="UP000027265">
    <property type="component" value="Unassembled WGS sequence"/>
</dbReference>
<dbReference type="InterPro" id="IPR029058">
    <property type="entry name" value="AB_hydrolase_fold"/>
</dbReference>
<reference evidence="7" key="1">
    <citation type="journal article" date="2014" name="Proc. Natl. Acad. Sci. U.S.A.">
        <title>Extensive sampling of basidiomycete genomes demonstrates inadequacy of the white-rot/brown-rot paradigm for wood decay fungi.</title>
        <authorList>
            <person name="Riley R."/>
            <person name="Salamov A.A."/>
            <person name="Brown D.W."/>
            <person name="Nagy L.G."/>
            <person name="Floudas D."/>
            <person name="Held B.W."/>
            <person name="Levasseur A."/>
            <person name="Lombard V."/>
            <person name="Morin E."/>
            <person name="Otillar R."/>
            <person name="Lindquist E.A."/>
            <person name="Sun H."/>
            <person name="LaButti K.M."/>
            <person name="Schmutz J."/>
            <person name="Jabbour D."/>
            <person name="Luo H."/>
            <person name="Baker S.E."/>
            <person name="Pisabarro A.G."/>
            <person name="Walton J.D."/>
            <person name="Blanchette R.A."/>
            <person name="Henrissat B."/>
            <person name="Martin F."/>
            <person name="Cullen D."/>
            <person name="Hibbett D.S."/>
            <person name="Grigoriev I.V."/>
        </authorList>
    </citation>
    <scope>NUCLEOTIDE SEQUENCE [LARGE SCALE GENOMIC DNA]</scope>
    <source>
        <strain evidence="7">MUCL 33604</strain>
    </source>
</reference>
<dbReference type="Pfam" id="PF03403">
    <property type="entry name" value="PAF-AH_p_II"/>
    <property type="match status" value="2"/>
</dbReference>
<keyword evidence="2" id="KW-0378">Hydrolase</keyword>
<dbReference type="Gene3D" id="3.40.50.1820">
    <property type="entry name" value="alpha/beta hydrolase"/>
    <property type="match status" value="1"/>
</dbReference>
<dbReference type="PANTHER" id="PTHR10272">
    <property type="entry name" value="PLATELET-ACTIVATING FACTOR ACETYLHYDROLASE"/>
    <property type="match status" value="1"/>
</dbReference>
<keyword evidence="3" id="KW-0442">Lipid degradation</keyword>
<dbReference type="PANTHER" id="PTHR10272:SF0">
    <property type="entry name" value="PLATELET-ACTIVATING FACTOR ACETYLHYDROLASE"/>
    <property type="match status" value="1"/>
</dbReference>
<dbReference type="SUPFAM" id="SSF53474">
    <property type="entry name" value="alpha/beta-Hydrolases"/>
    <property type="match status" value="1"/>
</dbReference>
<dbReference type="GO" id="GO:0016042">
    <property type="term" value="P:lipid catabolic process"/>
    <property type="evidence" value="ECO:0007669"/>
    <property type="project" value="UniProtKB-KW"/>
</dbReference>
<keyword evidence="5" id="KW-0472">Membrane</keyword>
<keyword evidence="4" id="KW-0443">Lipid metabolism</keyword>
<name>A0A067QDS7_9AGAM</name>
<proteinExistence type="predicted"/>
<dbReference type="EMBL" id="KL197709">
    <property type="protein sequence ID" value="KDQ64315.1"/>
    <property type="molecule type" value="Genomic_DNA"/>
</dbReference>
<evidence type="ECO:0000313" key="7">
    <source>
        <dbReference type="Proteomes" id="UP000027265"/>
    </source>
</evidence>
<gene>
    <name evidence="6" type="ORF">JAAARDRAFT_27943</name>
</gene>
<dbReference type="OrthoDB" id="2363873at2759"/>
<evidence type="ECO:0000256" key="2">
    <source>
        <dbReference type="ARBA" id="ARBA00022801"/>
    </source>
</evidence>
<evidence type="ECO:0000313" key="6">
    <source>
        <dbReference type="EMBL" id="KDQ64315.1"/>
    </source>
</evidence>
<dbReference type="EC" id="3.1.1.47" evidence="1"/>
<feature type="transmembrane region" description="Helical" evidence="5">
    <location>
        <begin position="6"/>
        <end position="27"/>
    </location>
</feature>
<evidence type="ECO:0000256" key="1">
    <source>
        <dbReference type="ARBA" id="ARBA00013201"/>
    </source>
</evidence>
<protein>
    <recommendedName>
        <fullName evidence="1">1-alkyl-2-acetylglycerophosphocholine esterase</fullName>
        <ecNumber evidence="1">3.1.1.47</ecNumber>
    </recommendedName>
</protein>
<keyword evidence="5" id="KW-0812">Transmembrane</keyword>
<dbReference type="InParanoid" id="A0A067QDS7"/>
<organism evidence="6 7">
    <name type="scientific">Jaapia argillacea MUCL 33604</name>
    <dbReference type="NCBI Taxonomy" id="933084"/>
    <lineage>
        <taxon>Eukaryota</taxon>
        <taxon>Fungi</taxon>
        <taxon>Dikarya</taxon>
        <taxon>Basidiomycota</taxon>
        <taxon>Agaricomycotina</taxon>
        <taxon>Agaricomycetes</taxon>
        <taxon>Agaricomycetidae</taxon>
        <taxon>Jaapiales</taxon>
        <taxon>Jaapiaceae</taxon>
        <taxon>Jaapia</taxon>
    </lineage>
</organism>
<evidence type="ECO:0000256" key="3">
    <source>
        <dbReference type="ARBA" id="ARBA00022963"/>
    </source>
</evidence>
<sequence length="427" mass="47496">MGYFHFGGLGPVITWLIWPLMYLYTFFIKIPVYPNAPLQTPALHSSSHSDETLTPGDGETTPQWPLVLFSHGLCGTRTTYSNLCTRLAASGRIVLAFEHRDGSAPVCMPRNPETGEAKVKLYLKPDQVIWPKNGNTEDEAHTLALRFDQLEFRKREIYLAYSAFTSFIHTGNLGDLQVIDDTTGDVRAEQIGYESWKGLVECEKDVAFVGHSFGGATVFSLLSTPPPVPYNPIPITHALALDPWLEPLPSPGPEPYVHTESASDSLVGVEKNAQCDQVKDEEKGFPPPKMLVLNSEGFSLWRVHFSRLEEVVKGWDRGRVITILRSTHVSFSDFPLLIPSFFPSSSSSTATLLSKIIGNLSVAFLEDRLYRDSGHGDDEKSGEIVDGEGLGVRERELVIEDVEWREGVAGRKWKRRMVGEVGDVVLH</sequence>
<dbReference type="FunCoup" id="A0A067QDS7">
    <property type="interactions" value="10"/>
</dbReference>
<accession>A0A067QDS7</accession>
<dbReference type="AlphaFoldDB" id="A0A067QDS7"/>
<dbReference type="STRING" id="933084.A0A067QDS7"/>
<dbReference type="HOGENOM" id="CLU_022501_4_1_1"/>
<keyword evidence="7" id="KW-1185">Reference proteome</keyword>
<keyword evidence="5" id="KW-1133">Transmembrane helix</keyword>
<evidence type="ECO:0000256" key="4">
    <source>
        <dbReference type="ARBA" id="ARBA00023098"/>
    </source>
</evidence>
<dbReference type="GO" id="GO:0003847">
    <property type="term" value="F:1-alkyl-2-acetylglycerophosphocholine esterase activity"/>
    <property type="evidence" value="ECO:0007669"/>
    <property type="project" value="UniProtKB-EC"/>
</dbReference>
<evidence type="ECO:0000256" key="5">
    <source>
        <dbReference type="SAM" id="Phobius"/>
    </source>
</evidence>